<organism evidence="12 13">
    <name type="scientific">Wickerhamomyces ciferrii (strain ATCC 14091 / BCRC 22168 / CBS 111 / JCM 3599 / NBRC 0793 / NRRL Y-1031 F-60-10)</name>
    <name type="common">Yeast</name>
    <name type="synonym">Pichia ciferrii</name>
    <dbReference type="NCBI Taxonomy" id="1206466"/>
    <lineage>
        <taxon>Eukaryota</taxon>
        <taxon>Fungi</taxon>
        <taxon>Dikarya</taxon>
        <taxon>Ascomycota</taxon>
        <taxon>Saccharomycotina</taxon>
        <taxon>Saccharomycetes</taxon>
        <taxon>Phaffomycetales</taxon>
        <taxon>Wickerhamomycetaceae</taxon>
        <taxon>Wickerhamomyces</taxon>
    </lineage>
</organism>
<dbReference type="InterPro" id="IPR004405">
    <property type="entry name" value="TF_pelota"/>
</dbReference>
<dbReference type="InterPro" id="IPR005140">
    <property type="entry name" value="eRF1_Pelota-like_N"/>
</dbReference>
<evidence type="ECO:0000256" key="6">
    <source>
        <dbReference type="ARBA" id="ARBA00022723"/>
    </source>
</evidence>
<keyword evidence="9" id="KW-0131">Cell cycle</keyword>
<dbReference type="GO" id="GO:0046872">
    <property type="term" value="F:metal ion binding"/>
    <property type="evidence" value="ECO:0007669"/>
    <property type="project" value="UniProtKB-KW"/>
</dbReference>
<dbReference type="Pfam" id="PF03465">
    <property type="entry name" value="eRF1_3"/>
    <property type="match status" value="1"/>
</dbReference>
<dbReference type="FunFam" id="2.30.30.870:FF:000001">
    <property type="entry name" value="Protein pelota homolog"/>
    <property type="match status" value="1"/>
</dbReference>
<evidence type="ECO:0000256" key="1">
    <source>
        <dbReference type="ARBA" id="ARBA00001968"/>
    </source>
</evidence>
<dbReference type="Pfam" id="PF03464">
    <property type="entry name" value="eRF1_2"/>
    <property type="match status" value="1"/>
</dbReference>
<accession>K0KUY1</accession>
<reference evidence="12 13" key="1">
    <citation type="journal article" date="2012" name="Eukaryot. Cell">
        <title>Draft genome sequence of Wickerhamomyces ciferrii NRRL Y-1031 F-60-10.</title>
        <authorList>
            <person name="Schneider J."/>
            <person name="Andrea H."/>
            <person name="Blom J."/>
            <person name="Jaenicke S."/>
            <person name="Ruckert C."/>
            <person name="Schorsch C."/>
            <person name="Szczepanowski R."/>
            <person name="Farwick M."/>
            <person name="Goesmann A."/>
            <person name="Puhler A."/>
            <person name="Schaffer S."/>
            <person name="Tauch A."/>
            <person name="Kohler T."/>
            <person name="Brinkrolf K."/>
        </authorList>
    </citation>
    <scope>NUCLEOTIDE SEQUENCE [LARGE SCALE GENOMIC DNA]</scope>
    <source>
        <strain evidence="13">ATCC 14091 / BCRC 22168 / CBS 111 / JCM 3599 / NBRC 0793 / NRRL Y-1031 F-60-10</strain>
    </source>
</reference>
<comment type="caution">
    <text evidence="12">The sequence shown here is derived from an EMBL/GenBank/DDBJ whole genome shotgun (WGS) entry which is preliminary data.</text>
</comment>
<evidence type="ECO:0000256" key="5">
    <source>
        <dbReference type="ARBA" id="ARBA00022618"/>
    </source>
</evidence>
<dbReference type="InterPro" id="IPR005142">
    <property type="entry name" value="eRF1_3"/>
</dbReference>
<dbReference type="GO" id="GO:0005737">
    <property type="term" value="C:cytoplasm"/>
    <property type="evidence" value="ECO:0007669"/>
    <property type="project" value="UniProtKB-SubCell"/>
</dbReference>
<evidence type="ECO:0000256" key="3">
    <source>
        <dbReference type="ARBA" id="ARBA00009504"/>
    </source>
</evidence>
<dbReference type="InterPro" id="IPR038069">
    <property type="entry name" value="Pelota/DOM34_N"/>
</dbReference>
<dbReference type="GO" id="GO:0051321">
    <property type="term" value="P:meiotic cell cycle"/>
    <property type="evidence" value="ECO:0007669"/>
    <property type="project" value="UniProtKB-KW"/>
</dbReference>
<evidence type="ECO:0000256" key="8">
    <source>
        <dbReference type="ARBA" id="ARBA00023254"/>
    </source>
</evidence>
<dbReference type="InterPro" id="IPR042226">
    <property type="entry name" value="eFR1_2_sf"/>
</dbReference>
<evidence type="ECO:0000256" key="2">
    <source>
        <dbReference type="ARBA" id="ARBA00004496"/>
    </source>
</evidence>
<dbReference type="GO" id="GO:0006412">
    <property type="term" value="P:translation"/>
    <property type="evidence" value="ECO:0007669"/>
    <property type="project" value="UniProtKB-ARBA"/>
</dbReference>
<comment type="similarity">
    <text evidence="3 10">Belongs to the eukaryotic release factor 1 family. Pelota subfamily.</text>
</comment>
<dbReference type="GO" id="GO:0051301">
    <property type="term" value="P:cell division"/>
    <property type="evidence" value="ECO:0007669"/>
    <property type="project" value="UniProtKB-KW"/>
</dbReference>
<dbReference type="FunFam" id="3.30.420.60:FF:000004">
    <property type="entry name" value="Protein DOM34 homolog"/>
    <property type="match status" value="1"/>
</dbReference>
<dbReference type="eggNOG" id="KOG2869">
    <property type="taxonomic scope" value="Eukaryota"/>
</dbReference>
<evidence type="ECO:0000256" key="4">
    <source>
        <dbReference type="ARBA" id="ARBA00022490"/>
    </source>
</evidence>
<dbReference type="SUPFAM" id="SSF53137">
    <property type="entry name" value="Translational machinery components"/>
    <property type="match status" value="1"/>
</dbReference>
<sequence length="386" mass="43759">MKLISQHFEKDSSGSITLVAEDKEDLFTLYNLIQKKDEIELKTLRNIKKSTTKDGSKGSKSKNEKKLLKLKIDIEEIDFTPQDEVMRIRGKTIDSLEDVPSGTYHTAEIDFQHPFTLYKDDWDQVSFDLISKSCSIDEKAEVGAIVLQEGIAHICLITENMTVLRQKVERSIPRKKRGDSSAHDKSLEKFYELVSSTISRDLNLQKLKAIIIASPGFTAQGLFDKFFHMATINSDKETLQTKPKFIVTHSSTGFLQGLDEVLKNEEIQKKLSTTKFAKDVILLDDFFKKLNDDDGKAWYGPKECEKAINMGAVKNLLLTDSLFRSDDINERKHYIELSEIVKNTGGDVTVFSSLHESGIQLDQITGIATILNYPVFDLDEDSDDEE</sequence>
<evidence type="ECO:0000259" key="11">
    <source>
        <dbReference type="SMART" id="SM01194"/>
    </source>
</evidence>
<gene>
    <name evidence="12" type="ORF">BN7_6655</name>
</gene>
<dbReference type="GO" id="GO:0071025">
    <property type="term" value="P:RNA surveillance"/>
    <property type="evidence" value="ECO:0007669"/>
    <property type="project" value="InterPro"/>
</dbReference>
<dbReference type="Gene3D" id="3.30.420.60">
    <property type="entry name" value="eRF1 domain 2"/>
    <property type="match status" value="1"/>
</dbReference>
<dbReference type="SMART" id="SM01194">
    <property type="entry name" value="eRF1_1"/>
    <property type="match status" value="1"/>
</dbReference>
<comment type="subcellular location">
    <subcellularLocation>
        <location evidence="2 10">Cytoplasm</location>
    </subcellularLocation>
</comment>
<dbReference type="PANTHER" id="PTHR10853">
    <property type="entry name" value="PELOTA"/>
    <property type="match status" value="1"/>
</dbReference>
<keyword evidence="6 10" id="KW-0479">Metal-binding</keyword>
<dbReference type="InterPro" id="IPR029064">
    <property type="entry name" value="Ribosomal_eL30-like_sf"/>
</dbReference>
<dbReference type="FunCoup" id="K0KUY1">
    <property type="interactions" value="548"/>
</dbReference>
<dbReference type="Gene3D" id="2.30.30.870">
    <property type="entry name" value="Pelota, domain A"/>
    <property type="match status" value="1"/>
</dbReference>
<dbReference type="InterPro" id="IPR058547">
    <property type="entry name" value="Pelota_N"/>
</dbReference>
<dbReference type="InterPro" id="IPR005141">
    <property type="entry name" value="eRF1_2"/>
</dbReference>
<evidence type="ECO:0000256" key="9">
    <source>
        <dbReference type="ARBA" id="ARBA00023306"/>
    </source>
</evidence>
<dbReference type="InParanoid" id="K0KUY1"/>
<evidence type="ECO:0000313" key="12">
    <source>
        <dbReference type="EMBL" id="CCH47046.1"/>
    </source>
</evidence>
<comment type="cofactor">
    <cofactor evidence="1 10">
        <name>a divalent metal cation</name>
        <dbReference type="ChEBI" id="CHEBI:60240"/>
    </cofactor>
</comment>
<dbReference type="EMBL" id="CAIF01000301">
    <property type="protein sequence ID" value="CCH47046.1"/>
    <property type="molecule type" value="Genomic_DNA"/>
</dbReference>
<evidence type="ECO:0000313" key="13">
    <source>
        <dbReference type="Proteomes" id="UP000009328"/>
    </source>
</evidence>
<dbReference type="HOGENOM" id="CLU_023334_3_1_1"/>
<dbReference type="SUPFAM" id="SSF159065">
    <property type="entry name" value="Dom34/Pelota N-terminal domain-like"/>
    <property type="match status" value="1"/>
</dbReference>
<keyword evidence="13" id="KW-1185">Reference proteome</keyword>
<dbReference type="GO" id="GO:0070651">
    <property type="term" value="P:nonfunctional rRNA decay"/>
    <property type="evidence" value="ECO:0007669"/>
    <property type="project" value="TreeGrafter"/>
</dbReference>
<protein>
    <recommendedName>
        <fullName evidence="10">Protein DOM34 homolog</fullName>
    </recommendedName>
</protein>
<dbReference type="Proteomes" id="UP000009328">
    <property type="component" value="Unassembled WGS sequence"/>
</dbReference>
<dbReference type="FunFam" id="3.30.1330.30:FF:000008">
    <property type="entry name" value="Protein pelota homolog"/>
    <property type="match status" value="1"/>
</dbReference>
<feature type="domain" description="eRF1/Pelota-like N-terminal" evidence="11">
    <location>
        <begin position="1"/>
        <end position="135"/>
    </location>
</feature>
<evidence type="ECO:0000256" key="10">
    <source>
        <dbReference type="RuleBase" id="RU362019"/>
    </source>
</evidence>
<keyword evidence="7" id="KW-0498">Mitosis</keyword>
<proteinExistence type="inferred from homology"/>
<keyword evidence="4 10" id="KW-0963">Cytoplasm</keyword>
<dbReference type="NCBIfam" id="TIGR00111">
    <property type="entry name" value="pelota"/>
    <property type="match status" value="1"/>
</dbReference>
<evidence type="ECO:0000256" key="7">
    <source>
        <dbReference type="ARBA" id="ARBA00022776"/>
    </source>
</evidence>
<dbReference type="GO" id="GO:0032790">
    <property type="term" value="P:ribosome disassembly"/>
    <property type="evidence" value="ECO:0007669"/>
    <property type="project" value="TreeGrafter"/>
</dbReference>
<dbReference type="SUPFAM" id="SSF55315">
    <property type="entry name" value="L30e-like"/>
    <property type="match status" value="1"/>
</dbReference>
<keyword evidence="5" id="KW-0132">Cell division</keyword>
<keyword evidence="8" id="KW-0469">Meiosis</keyword>
<dbReference type="GO" id="GO:1990533">
    <property type="term" value="C:Dom34-Hbs1 complex"/>
    <property type="evidence" value="ECO:0007669"/>
    <property type="project" value="UniProtKB-ARBA"/>
</dbReference>
<dbReference type="GO" id="GO:0070966">
    <property type="term" value="P:nuclear-transcribed mRNA catabolic process, no-go decay"/>
    <property type="evidence" value="ECO:0007669"/>
    <property type="project" value="InterPro"/>
</dbReference>
<dbReference type="Gene3D" id="3.30.1330.30">
    <property type="match status" value="1"/>
</dbReference>
<dbReference type="PANTHER" id="PTHR10853:SF0">
    <property type="entry name" value="PROTEIN PELOTA HOMOLOG"/>
    <property type="match status" value="1"/>
</dbReference>
<name>K0KUY1_WICCF</name>
<dbReference type="GO" id="GO:0070481">
    <property type="term" value="P:nuclear-transcribed mRNA catabolic process, non-stop decay"/>
    <property type="evidence" value="ECO:0007669"/>
    <property type="project" value="InterPro"/>
</dbReference>
<dbReference type="STRING" id="1206466.K0KUY1"/>
<dbReference type="AlphaFoldDB" id="K0KUY1"/>
<dbReference type="Pfam" id="PF26356">
    <property type="entry name" value="Pelota_N"/>
    <property type="match status" value="1"/>
</dbReference>
<comment type="function">
    <text evidence="10">Component of the Dom34-Hbs1 complex, a complex that recognizes stalled ribosomes and triggers the No-Go Decay (NGD) pathway (PubMed:20890290). In the Dom34-Hbs1 complex, dom34 recognizes ribosomes stalled at the 3' end of an mRNA and engages stalled ribosomes by destabilizing mRNA in the mRNA channel. Following ribosome-binding, the Dom34-Hbs1 complex promotes the disassembly of stalled ribosomes, followed by degradation of damaged mRNAs as part of the NGD pathway.</text>
</comment>